<evidence type="ECO:0000256" key="2">
    <source>
        <dbReference type="ARBA" id="ARBA00011900"/>
    </source>
</evidence>
<feature type="domain" description="DNA methylase adenine-specific" evidence="8">
    <location>
        <begin position="123"/>
        <end position="418"/>
    </location>
</feature>
<dbReference type="GO" id="GO:0032259">
    <property type="term" value="P:methylation"/>
    <property type="evidence" value="ECO:0007669"/>
    <property type="project" value="UniProtKB-KW"/>
</dbReference>
<reference evidence="10" key="1">
    <citation type="submission" date="2014-02" db="EMBL/GenBank/DDBJ databases">
        <title>Expanding our view of genomic diversity in Candidatus Accumulibacter clades.</title>
        <authorList>
            <person name="Skennerton C.T."/>
            <person name="Barr J.J."/>
            <person name="Slater F.R."/>
            <person name="Bond P.L."/>
            <person name="Tyson G.W."/>
        </authorList>
    </citation>
    <scope>NUCLEOTIDE SEQUENCE [LARGE SCALE GENOMIC DNA]</scope>
</reference>
<dbReference type="STRING" id="1454001.AW08_00156"/>
<evidence type="ECO:0000256" key="6">
    <source>
        <dbReference type="ARBA" id="ARBA00022747"/>
    </source>
</evidence>
<comment type="catalytic activity">
    <reaction evidence="7">
        <text>a 2'-deoxyadenosine in DNA + S-adenosyl-L-methionine = an N(6)-methyl-2'-deoxyadenosine in DNA + S-adenosyl-L-homocysteine + H(+)</text>
        <dbReference type="Rhea" id="RHEA:15197"/>
        <dbReference type="Rhea" id="RHEA-COMP:12418"/>
        <dbReference type="Rhea" id="RHEA-COMP:12419"/>
        <dbReference type="ChEBI" id="CHEBI:15378"/>
        <dbReference type="ChEBI" id="CHEBI:57856"/>
        <dbReference type="ChEBI" id="CHEBI:59789"/>
        <dbReference type="ChEBI" id="CHEBI:90615"/>
        <dbReference type="ChEBI" id="CHEBI:90616"/>
        <dbReference type="EC" id="2.1.1.72"/>
    </reaction>
</comment>
<dbReference type="PANTHER" id="PTHR42933:SF4">
    <property type="entry name" value="TYPE I RESTRICTION ENZYME ECOKI METHYLASE SUBUNIT"/>
    <property type="match status" value="1"/>
</dbReference>
<evidence type="ECO:0000256" key="5">
    <source>
        <dbReference type="ARBA" id="ARBA00022691"/>
    </source>
</evidence>
<gene>
    <name evidence="10" type="ORF">AW08_00156</name>
</gene>
<sequence length="499" mass="55814">MNTSTLVQKLWNYCNVLRDDGMSYGDYVEQLTYLLFLKMADERSRPPYHQPSPIPAAYAWPALLAMDGDALFDHYRHTLEALGRQPGALALIFGKAQNKFQDPAKLRRVIVDLIDAENWSAMSADVKGDAYEGLLERNAQDTKSGAGQYFTPRALIQAMVDCIAPRPGELICDPACGTGGFLFTAHQYLTQHNSNLTRDEKRHLKEGAFRGWELVQATARVCAMNLMLHGIGSEKSVPVKVADALAADPGERFDIVLANPPFGKKSSTMIVGEDGKTSTEKDIVERDDFWATTSNKQLNFVQHIKTLLKAHGRAAVVVPDNVLFEGGAGETIRRKLLHECDVHTLLRLPTGLFYAQGVKANVIFFDKKPASETPWTRKLWIYDLRTNKHFTLKTNPLQRADLDEFVTLYNPANRHQRQATWSAENPGGRWRVYAYDELVARDKASLDIFWLKDASLADSDNLPPPEVIAQEIVDDLEAALEQFRLIAGDLNGGTERPTT</sequence>
<dbReference type="InterPro" id="IPR051537">
    <property type="entry name" value="DNA_Adenine_Mtase"/>
</dbReference>
<dbReference type="Gene3D" id="1.20.1260.30">
    <property type="match status" value="1"/>
</dbReference>
<evidence type="ECO:0000259" key="9">
    <source>
        <dbReference type="Pfam" id="PF12161"/>
    </source>
</evidence>
<evidence type="ECO:0000313" key="10">
    <source>
        <dbReference type="EMBL" id="EXI69663.1"/>
    </source>
</evidence>
<keyword evidence="11" id="KW-1185">Reference proteome</keyword>
<dbReference type="PATRIC" id="fig|1454001.3.peg.339"/>
<dbReference type="PRINTS" id="PR00507">
    <property type="entry name" value="N12N6MTFRASE"/>
</dbReference>
<dbReference type="PROSITE" id="PS00092">
    <property type="entry name" value="N6_MTASE"/>
    <property type="match status" value="1"/>
</dbReference>
<dbReference type="EC" id="2.1.1.72" evidence="2"/>
<evidence type="ECO:0000313" key="11">
    <source>
        <dbReference type="Proteomes" id="UP000020218"/>
    </source>
</evidence>
<dbReference type="SUPFAM" id="SSF53335">
    <property type="entry name" value="S-adenosyl-L-methionine-dependent methyltransferases"/>
    <property type="match status" value="1"/>
</dbReference>
<dbReference type="Pfam" id="PF12161">
    <property type="entry name" value="HsdM_N"/>
    <property type="match status" value="1"/>
</dbReference>
<dbReference type="Pfam" id="PF02384">
    <property type="entry name" value="N6_Mtase"/>
    <property type="match status" value="1"/>
</dbReference>
<evidence type="ECO:0000256" key="1">
    <source>
        <dbReference type="ARBA" id="ARBA00006594"/>
    </source>
</evidence>
<dbReference type="InterPro" id="IPR029063">
    <property type="entry name" value="SAM-dependent_MTases_sf"/>
</dbReference>
<keyword evidence="3 10" id="KW-0489">Methyltransferase</keyword>
<dbReference type="InterPro" id="IPR003356">
    <property type="entry name" value="DNA_methylase_A-5"/>
</dbReference>
<dbReference type="InterPro" id="IPR022749">
    <property type="entry name" value="D12N6_MeTrfase_N"/>
</dbReference>
<dbReference type="InterPro" id="IPR002052">
    <property type="entry name" value="DNA_methylase_N6_adenine_CS"/>
</dbReference>
<proteinExistence type="inferred from homology"/>
<dbReference type="InterPro" id="IPR038333">
    <property type="entry name" value="T1MK-like_N_sf"/>
</dbReference>
<evidence type="ECO:0000256" key="4">
    <source>
        <dbReference type="ARBA" id="ARBA00022679"/>
    </source>
</evidence>
<comment type="similarity">
    <text evidence="1">Belongs to the N(4)/N(6)-methyltransferase family.</text>
</comment>
<keyword evidence="5" id="KW-0949">S-adenosyl-L-methionine</keyword>
<protein>
    <recommendedName>
        <fullName evidence="2">site-specific DNA-methyltransferase (adenine-specific)</fullName>
        <ecNumber evidence="2">2.1.1.72</ecNumber>
    </recommendedName>
</protein>
<name>A0A011MIA2_9PROT</name>
<feature type="domain" description="N6 adenine-specific DNA methyltransferase N-terminal" evidence="9">
    <location>
        <begin position="6"/>
        <end position="110"/>
    </location>
</feature>
<dbReference type="EMBL" id="JFAX01000001">
    <property type="protein sequence ID" value="EXI69663.1"/>
    <property type="molecule type" value="Genomic_DNA"/>
</dbReference>
<dbReference type="Gene3D" id="3.40.50.150">
    <property type="entry name" value="Vaccinia Virus protein VP39"/>
    <property type="match status" value="1"/>
</dbReference>
<dbReference type="GO" id="GO:0009007">
    <property type="term" value="F:site-specific DNA-methyltransferase (adenine-specific) activity"/>
    <property type="evidence" value="ECO:0007669"/>
    <property type="project" value="UniProtKB-EC"/>
</dbReference>
<evidence type="ECO:0000259" key="8">
    <source>
        <dbReference type="Pfam" id="PF02384"/>
    </source>
</evidence>
<dbReference type="AlphaFoldDB" id="A0A011MIA2"/>
<dbReference type="GO" id="GO:0008170">
    <property type="term" value="F:N-methyltransferase activity"/>
    <property type="evidence" value="ECO:0007669"/>
    <property type="project" value="InterPro"/>
</dbReference>
<evidence type="ECO:0000256" key="7">
    <source>
        <dbReference type="ARBA" id="ARBA00047942"/>
    </source>
</evidence>
<dbReference type="GO" id="GO:0009307">
    <property type="term" value="P:DNA restriction-modification system"/>
    <property type="evidence" value="ECO:0007669"/>
    <property type="project" value="UniProtKB-KW"/>
</dbReference>
<dbReference type="PANTHER" id="PTHR42933">
    <property type="entry name" value="SLR6095 PROTEIN"/>
    <property type="match status" value="1"/>
</dbReference>
<keyword evidence="4 10" id="KW-0808">Transferase</keyword>
<dbReference type="GO" id="GO:0003677">
    <property type="term" value="F:DNA binding"/>
    <property type="evidence" value="ECO:0007669"/>
    <property type="project" value="InterPro"/>
</dbReference>
<accession>A0A011MIA2</accession>
<comment type="caution">
    <text evidence="10">The sequence shown here is derived from an EMBL/GenBank/DDBJ whole genome shotgun (WGS) entry which is preliminary data.</text>
</comment>
<keyword evidence="6" id="KW-0680">Restriction system</keyword>
<evidence type="ECO:0000256" key="3">
    <source>
        <dbReference type="ARBA" id="ARBA00022603"/>
    </source>
</evidence>
<organism evidence="10 11">
    <name type="scientific">Candidatus Accumulibacter adjunctus</name>
    <dbReference type="NCBI Taxonomy" id="1454001"/>
    <lineage>
        <taxon>Bacteria</taxon>
        <taxon>Pseudomonadati</taxon>
        <taxon>Pseudomonadota</taxon>
        <taxon>Betaproteobacteria</taxon>
        <taxon>Candidatus Accumulibacter</taxon>
    </lineage>
</organism>
<dbReference type="Proteomes" id="UP000020218">
    <property type="component" value="Unassembled WGS sequence"/>
</dbReference>